<dbReference type="GeneID" id="63803124"/>
<sequence>MPLILNENVNESNYRLGILDQIRAQRSYVTDCRLCFGDDLEVARDTMDAWSMFLWRELFL</sequence>
<comment type="caution">
    <text evidence="1">The sequence shown here is derived from an EMBL/GenBank/DDBJ whole genome shotgun (WGS) entry which is preliminary data.</text>
</comment>
<protein>
    <submittedName>
        <fullName evidence="1">Uncharacterized protein</fullName>
    </submittedName>
</protein>
<dbReference type="AlphaFoldDB" id="A0A1Y1WH70"/>
<name>A0A1Y1WH70_9FUNG</name>
<reference evidence="1 2" key="1">
    <citation type="submission" date="2016-07" db="EMBL/GenBank/DDBJ databases">
        <title>Pervasive Adenine N6-methylation of Active Genes in Fungi.</title>
        <authorList>
            <consortium name="DOE Joint Genome Institute"/>
            <person name="Mondo S.J."/>
            <person name="Dannebaum R.O."/>
            <person name="Kuo R.C."/>
            <person name="Labutti K."/>
            <person name="Haridas S."/>
            <person name="Kuo A."/>
            <person name="Salamov A."/>
            <person name="Ahrendt S.R."/>
            <person name="Lipzen A."/>
            <person name="Sullivan W."/>
            <person name="Andreopoulos W.B."/>
            <person name="Clum A."/>
            <person name="Lindquist E."/>
            <person name="Daum C."/>
            <person name="Ramamoorthy G.K."/>
            <person name="Gryganskyi A."/>
            <person name="Culley D."/>
            <person name="Magnuson J.K."/>
            <person name="James T.Y."/>
            <person name="O'Malley M.A."/>
            <person name="Stajich J.E."/>
            <person name="Spatafora J.W."/>
            <person name="Visel A."/>
            <person name="Grigoriev I.V."/>
        </authorList>
    </citation>
    <scope>NUCLEOTIDE SEQUENCE [LARGE SCALE GENOMIC DNA]</scope>
    <source>
        <strain evidence="1 2">ATCC 12442</strain>
    </source>
</reference>
<gene>
    <name evidence="1" type="ORF">DL89DRAFT_265006</name>
</gene>
<evidence type="ECO:0000313" key="1">
    <source>
        <dbReference type="EMBL" id="ORX72812.1"/>
    </source>
</evidence>
<organism evidence="1 2">
    <name type="scientific">Linderina pennispora</name>
    <dbReference type="NCBI Taxonomy" id="61395"/>
    <lineage>
        <taxon>Eukaryota</taxon>
        <taxon>Fungi</taxon>
        <taxon>Fungi incertae sedis</taxon>
        <taxon>Zoopagomycota</taxon>
        <taxon>Kickxellomycotina</taxon>
        <taxon>Kickxellomycetes</taxon>
        <taxon>Kickxellales</taxon>
        <taxon>Kickxellaceae</taxon>
        <taxon>Linderina</taxon>
    </lineage>
</organism>
<keyword evidence="2" id="KW-1185">Reference proteome</keyword>
<accession>A0A1Y1WH70</accession>
<dbReference type="Proteomes" id="UP000193922">
    <property type="component" value="Unassembled WGS sequence"/>
</dbReference>
<dbReference type="RefSeq" id="XP_040746152.1">
    <property type="nucleotide sequence ID" value="XM_040886476.1"/>
</dbReference>
<dbReference type="EMBL" id="MCFD01000002">
    <property type="protein sequence ID" value="ORX72812.1"/>
    <property type="molecule type" value="Genomic_DNA"/>
</dbReference>
<evidence type="ECO:0000313" key="2">
    <source>
        <dbReference type="Proteomes" id="UP000193922"/>
    </source>
</evidence>
<proteinExistence type="predicted"/>
<feature type="non-terminal residue" evidence="1">
    <location>
        <position position="60"/>
    </location>
</feature>